<keyword evidence="2" id="KW-1185">Reference proteome</keyword>
<dbReference type="AlphaFoldDB" id="A0A9P5ZP58"/>
<dbReference type="Proteomes" id="UP000807025">
    <property type="component" value="Unassembled WGS sequence"/>
</dbReference>
<accession>A0A9P5ZP58</accession>
<reference evidence="1" key="1">
    <citation type="submission" date="2020-11" db="EMBL/GenBank/DDBJ databases">
        <authorList>
            <consortium name="DOE Joint Genome Institute"/>
            <person name="Ahrendt S."/>
            <person name="Riley R."/>
            <person name="Andreopoulos W."/>
            <person name="Labutti K."/>
            <person name="Pangilinan J."/>
            <person name="Ruiz-Duenas F.J."/>
            <person name="Barrasa J.M."/>
            <person name="Sanchez-Garcia M."/>
            <person name="Camarero S."/>
            <person name="Miyauchi S."/>
            <person name="Serrano A."/>
            <person name="Linde D."/>
            <person name="Babiker R."/>
            <person name="Drula E."/>
            <person name="Ayuso-Fernandez I."/>
            <person name="Pacheco R."/>
            <person name="Padilla G."/>
            <person name="Ferreira P."/>
            <person name="Barriuso J."/>
            <person name="Kellner H."/>
            <person name="Castanera R."/>
            <person name="Alfaro M."/>
            <person name="Ramirez L."/>
            <person name="Pisabarro A.G."/>
            <person name="Kuo A."/>
            <person name="Tritt A."/>
            <person name="Lipzen A."/>
            <person name="He G."/>
            <person name="Yan M."/>
            <person name="Ng V."/>
            <person name="Cullen D."/>
            <person name="Martin F."/>
            <person name="Rosso M.-N."/>
            <person name="Henrissat B."/>
            <person name="Hibbett D."/>
            <person name="Martinez A.T."/>
            <person name="Grigoriev I.V."/>
        </authorList>
    </citation>
    <scope>NUCLEOTIDE SEQUENCE</scope>
    <source>
        <strain evidence="1">ATCC 90797</strain>
    </source>
</reference>
<proteinExistence type="predicted"/>
<dbReference type="EMBL" id="MU154614">
    <property type="protein sequence ID" value="KAF9491688.1"/>
    <property type="molecule type" value="Genomic_DNA"/>
</dbReference>
<sequence length="127" mass="14542">MRRLVRQFGTYTFLIFPSTLSIPQPLGVYKWRGSSPSSTFFCSTYRNISSLVARSSSFRHFLIIKISHSRKAWTCSLSPSAYSPFGLRLSTPWCPTNLRRMIFAKRGSFSCGMRSSRVSEATQVRRL</sequence>
<organism evidence="1 2">
    <name type="scientific">Pleurotus eryngii</name>
    <name type="common">Boletus of the steppes</name>
    <dbReference type="NCBI Taxonomy" id="5323"/>
    <lineage>
        <taxon>Eukaryota</taxon>
        <taxon>Fungi</taxon>
        <taxon>Dikarya</taxon>
        <taxon>Basidiomycota</taxon>
        <taxon>Agaricomycotina</taxon>
        <taxon>Agaricomycetes</taxon>
        <taxon>Agaricomycetidae</taxon>
        <taxon>Agaricales</taxon>
        <taxon>Pleurotineae</taxon>
        <taxon>Pleurotaceae</taxon>
        <taxon>Pleurotus</taxon>
    </lineage>
</organism>
<evidence type="ECO:0000313" key="2">
    <source>
        <dbReference type="Proteomes" id="UP000807025"/>
    </source>
</evidence>
<evidence type="ECO:0000313" key="1">
    <source>
        <dbReference type="EMBL" id="KAF9491688.1"/>
    </source>
</evidence>
<protein>
    <submittedName>
        <fullName evidence="1">Uncharacterized protein</fullName>
    </submittedName>
</protein>
<comment type="caution">
    <text evidence="1">The sequence shown here is derived from an EMBL/GenBank/DDBJ whole genome shotgun (WGS) entry which is preliminary data.</text>
</comment>
<name>A0A9P5ZP58_PLEER</name>
<gene>
    <name evidence="1" type="ORF">BDN71DRAFT_1295456</name>
</gene>